<gene>
    <name evidence="3" type="ORF">ECRASSUSDP1_LOCUS22712</name>
</gene>
<organism evidence="3 4">
    <name type="scientific">Euplotes crassus</name>
    <dbReference type="NCBI Taxonomy" id="5936"/>
    <lineage>
        <taxon>Eukaryota</taxon>
        <taxon>Sar</taxon>
        <taxon>Alveolata</taxon>
        <taxon>Ciliophora</taxon>
        <taxon>Intramacronucleata</taxon>
        <taxon>Spirotrichea</taxon>
        <taxon>Hypotrichia</taxon>
        <taxon>Euplotida</taxon>
        <taxon>Euplotidae</taxon>
        <taxon>Moneuplotes</taxon>
    </lineage>
</organism>
<sequence>MDNRQEGYRPLNQNAENIGRGEPVRDQNNIQRRDPESNEIVDQQQHFRQITSGFEGQYMNPRSAGPPLNRRARVKAALIGISILFIALTILLIVWFTVIK</sequence>
<evidence type="ECO:0000256" key="1">
    <source>
        <dbReference type="SAM" id="MobiDB-lite"/>
    </source>
</evidence>
<evidence type="ECO:0000313" key="3">
    <source>
        <dbReference type="EMBL" id="CAI2381261.1"/>
    </source>
</evidence>
<proteinExistence type="predicted"/>
<feature type="region of interest" description="Disordered" evidence="1">
    <location>
        <begin position="1"/>
        <end position="42"/>
    </location>
</feature>
<dbReference type="Proteomes" id="UP001295684">
    <property type="component" value="Unassembled WGS sequence"/>
</dbReference>
<evidence type="ECO:0000313" key="4">
    <source>
        <dbReference type="Proteomes" id="UP001295684"/>
    </source>
</evidence>
<name>A0AAD2D6D7_EUPCR</name>
<keyword evidence="2" id="KW-0472">Membrane</keyword>
<evidence type="ECO:0000256" key="2">
    <source>
        <dbReference type="SAM" id="Phobius"/>
    </source>
</evidence>
<protein>
    <submittedName>
        <fullName evidence="3">Uncharacterized protein</fullName>
    </submittedName>
</protein>
<feature type="transmembrane region" description="Helical" evidence="2">
    <location>
        <begin position="76"/>
        <end position="98"/>
    </location>
</feature>
<dbReference type="EMBL" id="CAMPGE010023307">
    <property type="protein sequence ID" value="CAI2381261.1"/>
    <property type="molecule type" value="Genomic_DNA"/>
</dbReference>
<keyword evidence="2" id="KW-0812">Transmembrane</keyword>
<keyword evidence="4" id="KW-1185">Reference proteome</keyword>
<dbReference type="AlphaFoldDB" id="A0AAD2D6D7"/>
<keyword evidence="2" id="KW-1133">Transmembrane helix</keyword>
<comment type="caution">
    <text evidence="3">The sequence shown here is derived from an EMBL/GenBank/DDBJ whole genome shotgun (WGS) entry which is preliminary data.</text>
</comment>
<reference evidence="3" key="1">
    <citation type="submission" date="2023-07" db="EMBL/GenBank/DDBJ databases">
        <authorList>
            <consortium name="AG Swart"/>
            <person name="Singh M."/>
            <person name="Singh A."/>
            <person name="Seah K."/>
            <person name="Emmerich C."/>
        </authorList>
    </citation>
    <scope>NUCLEOTIDE SEQUENCE</scope>
    <source>
        <strain evidence="3">DP1</strain>
    </source>
</reference>
<accession>A0AAD2D6D7</accession>